<feature type="transmembrane region" description="Helical" evidence="4">
    <location>
        <begin position="66"/>
        <end position="86"/>
    </location>
</feature>
<evidence type="ECO:0000256" key="1">
    <source>
        <dbReference type="ARBA" id="ARBA00004401"/>
    </source>
</evidence>
<dbReference type="Proteomes" id="UP000297703">
    <property type="component" value="Unassembled WGS sequence"/>
</dbReference>
<name>A0A4D9DK83_9SAUR</name>
<proteinExistence type="predicted"/>
<dbReference type="GO" id="GO:0005886">
    <property type="term" value="C:plasma membrane"/>
    <property type="evidence" value="ECO:0007669"/>
    <property type="project" value="UniProtKB-SubCell"/>
</dbReference>
<dbReference type="Pfam" id="PF00059">
    <property type="entry name" value="Lectin_C"/>
    <property type="match status" value="1"/>
</dbReference>
<dbReference type="SUPFAM" id="SSF56436">
    <property type="entry name" value="C-type lectin-like"/>
    <property type="match status" value="1"/>
</dbReference>
<evidence type="ECO:0000259" key="5">
    <source>
        <dbReference type="PROSITE" id="PS50041"/>
    </source>
</evidence>
<reference evidence="6 7" key="2">
    <citation type="submission" date="2019-04" db="EMBL/GenBank/DDBJ databases">
        <title>The genome sequence of big-headed turtle.</title>
        <authorList>
            <person name="Gong S."/>
        </authorList>
    </citation>
    <scope>NUCLEOTIDE SEQUENCE [LARGE SCALE GENOMIC DNA]</scope>
    <source>
        <strain evidence="6">DO16091913</strain>
        <tissue evidence="6">Muscle</tissue>
    </source>
</reference>
<keyword evidence="4" id="KW-0472">Membrane</keyword>
<keyword evidence="2" id="KW-0430">Lectin</keyword>
<dbReference type="PROSITE" id="PS50041">
    <property type="entry name" value="C_TYPE_LECTIN_2"/>
    <property type="match status" value="1"/>
</dbReference>
<evidence type="ECO:0000256" key="3">
    <source>
        <dbReference type="SAM" id="MobiDB-lite"/>
    </source>
</evidence>
<evidence type="ECO:0000256" key="4">
    <source>
        <dbReference type="SAM" id="Phobius"/>
    </source>
</evidence>
<feature type="region of interest" description="Disordered" evidence="3">
    <location>
        <begin position="1"/>
        <end position="27"/>
    </location>
</feature>
<dbReference type="InterPro" id="IPR001304">
    <property type="entry name" value="C-type_lectin-like"/>
</dbReference>
<dbReference type="InterPro" id="IPR016186">
    <property type="entry name" value="C-type_lectin-like/link_sf"/>
</dbReference>
<protein>
    <submittedName>
        <fullName evidence="6">Adenylosuccinate lyase</fullName>
    </submittedName>
</protein>
<dbReference type="EMBL" id="QXTE01000574">
    <property type="protein sequence ID" value="TFJ96831.1"/>
    <property type="molecule type" value="Genomic_DNA"/>
</dbReference>
<comment type="subcellular location">
    <subcellularLocation>
        <location evidence="1">Cell membrane</location>
        <topology evidence="1">Single-pass type II membrane protein</topology>
    </subcellularLocation>
</comment>
<dbReference type="GO" id="GO:0016829">
    <property type="term" value="F:lyase activity"/>
    <property type="evidence" value="ECO:0007669"/>
    <property type="project" value="UniProtKB-KW"/>
</dbReference>
<organism evidence="6 7">
    <name type="scientific">Platysternon megacephalum</name>
    <name type="common">big-headed turtle</name>
    <dbReference type="NCBI Taxonomy" id="55544"/>
    <lineage>
        <taxon>Eukaryota</taxon>
        <taxon>Metazoa</taxon>
        <taxon>Chordata</taxon>
        <taxon>Craniata</taxon>
        <taxon>Vertebrata</taxon>
        <taxon>Euteleostomi</taxon>
        <taxon>Archelosauria</taxon>
        <taxon>Testudinata</taxon>
        <taxon>Testudines</taxon>
        <taxon>Cryptodira</taxon>
        <taxon>Durocryptodira</taxon>
        <taxon>Testudinoidea</taxon>
        <taxon>Platysternidae</taxon>
        <taxon>Platysternon</taxon>
    </lineage>
</organism>
<keyword evidence="7" id="KW-1185">Reference proteome</keyword>
<dbReference type="STRING" id="55544.A0A4D9DK83"/>
<dbReference type="PANTHER" id="PTHR45710:SF35">
    <property type="entry name" value="C-TYPE LECTIN DOMAIN FAMILY 2 MEMBER D"/>
    <property type="match status" value="1"/>
</dbReference>
<dbReference type="Gene3D" id="3.10.100.10">
    <property type="entry name" value="Mannose-Binding Protein A, subunit A"/>
    <property type="match status" value="1"/>
</dbReference>
<sequence length="228" mass="25477">MYRQPNGRWRDNNPAADWPQDDRREATSNKRSCPWSLLTRQSEDWHSLCGMEMPALSLQCIRDQKIPIALGVIIAVLVSVIIALAVRAPQACPSPIDAACPDGWIGNRGKCYFFSETEGNWTSSQSNCSSLSASLAVIDSQQDLAFMLRYKGPSHHWIGLRKEPGQPWKWPDGTEFNNMFSVRGEGQCAFLNEDGVSSSRCYSERGFICSRPDDCTRRKPSAARGDTV</sequence>
<keyword evidence="4" id="KW-0812">Transmembrane</keyword>
<evidence type="ECO:0000256" key="2">
    <source>
        <dbReference type="ARBA" id="ARBA00022734"/>
    </source>
</evidence>
<evidence type="ECO:0000313" key="7">
    <source>
        <dbReference type="Proteomes" id="UP000297703"/>
    </source>
</evidence>
<dbReference type="CDD" id="cd03593">
    <property type="entry name" value="CLECT_NK_receptors_like"/>
    <property type="match status" value="1"/>
</dbReference>
<evidence type="ECO:0000313" key="6">
    <source>
        <dbReference type="EMBL" id="TFJ96831.1"/>
    </source>
</evidence>
<accession>A0A4D9DK83</accession>
<dbReference type="AlphaFoldDB" id="A0A4D9DK83"/>
<dbReference type="GO" id="GO:0030246">
    <property type="term" value="F:carbohydrate binding"/>
    <property type="evidence" value="ECO:0007669"/>
    <property type="project" value="UniProtKB-KW"/>
</dbReference>
<feature type="domain" description="C-type lectin" evidence="5">
    <location>
        <begin position="107"/>
        <end position="210"/>
    </location>
</feature>
<reference evidence="6 7" key="1">
    <citation type="submission" date="2019-04" db="EMBL/GenBank/DDBJ databases">
        <title>Draft genome of the big-headed turtle Platysternon megacephalum.</title>
        <authorList>
            <person name="Gong S."/>
        </authorList>
    </citation>
    <scope>NUCLEOTIDE SEQUENCE [LARGE SCALE GENOMIC DNA]</scope>
    <source>
        <strain evidence="6">DO16091913</strain>
        <tissue evidence="6">Muscle</tissue>
    </source>
</reference>
<dbReference type="InterPro" id="IPR016187">
    <property type="entry name" value="CTDL_fold"/>
</dbReference>
<dbReference type="SMART" id="SM00034">
    <property type="entry name" value="CLECT"/>
    <property type="match status" value="1"/>
</dbReference>
<dbReference type="OrthoDB" id="9906043at2759"/>
<dbReference type="InterPro" id="IPR033992">
    <property type="entry name" value="NKR-like_CTLD"/>
</dbReference>
<gene>
    <name evidence="6" type="ORF">DR999_PMT21362</name>
</gene>
<keyword evidence="6" id="KW-0456">Lyase</keyword>
<comment type="caution">
    <text evidence="6">The sequence shown here is derived from an EMBL/GenBank/DDBJ whole genome shotgun (WGS) entry which is preliminary data.</text>
</comment>
<dbReference type="PANTHER" id="PTHR45710">
    <property type="entry name" value="C-TYPE LECTIN DOMAIN-CONTAINING PROTEIN 180"/>
    <property type="match status" value="1"/>
</dbReference>
<dbReference type="InterPro" id="IPR050828">
    <property type="entry name" value="C-type_lectin/matrix_domain"/>
</dbReference>
<keyword evidence="4" id="KW-1133">Transmembrane helix</keyword>